<dbReference type="Proteomes" id="UP000002320">
    <property type="component" value="Unassembled WGS sequence"/>
</dbReference>
<dbReference type="InterPro" id="IPR047088">
    <property type="entry name" value="ORC5_C"/>
</dbReference>
<dbReference type="InterPro" id="IPR020796">
    <property type="entry name" value="ORC5"/>
</dbReference>
<evidence type="ECO:0000313" key="2">
    <source>
        <dbReference type="EMBL" id="EDS40117.1"/>
    </source>
</evidence>
<dbReference type="AlphaFoldDB" id="B0X440"/>
<protein>
    <submittedName>
        <fullName evidence="2 3">Origin recognition complex subunit 5</fullName>
    </submittedName>
</protein>
<dbReference type="VEuPathDB" id="VectorBase:CPIJ014246"/>
<dbReference type="VEuPathDB" id="VectorBase:CQUJHB016804"/>
<organism>
    <name type="scientific">Culex quinquefasciatus</name>
    <name type="common">Southern house mosquito</name>
    <name type="synonym">Culex pungens</name>
    <dbReference type="NCBI Taxonomy" id="7176"/>
    <lineage>
        <taxon>Eukaryota</taxon>
        <taxon>Metazoa</taxon>
        <taxon>Ecdysozoa</taxon>
        <taxon>Arthropoda</taxon>
        <taxon>Hexapoda</taxon>
        <taxon>Insecta</taxon>
        <taxon>Pterygota</taxon>
        <taxon>Neoptera</taxon>
        <taxon>Endopterygota</taxon>
        <taxon>Diptera</taxon>
        <taxon>Nematocera</taxon>
        <taxon>Culicoidea</taxon>
        <taxon>Culicidae</taxon>
        <taxon>Culicinae</taxon>
        <taxon>Culicini</taxon>
        <taxon>Culex</taxon>
        <taxon>Culex</taxon>
    </lineage>
</organism>
<dbReference type="KEGG" id="cqu:CpipJ_CPIJ014246"/>
<reference evidence="2" key="1">
    <citation type="submission" date="2007-03" db="EMBL/GenBank/DDBJ databases">
        <title>Annotation of Culex pipiens quinquefasciatus.</title>
        <authorList>
            <consortium name="The Broad Institute Genome Sequencing Platform"/>
            <person name="Atkinson P.W."/>
            <person name="Hemingway J."/>
            <person name="Christensen B.M."/>
            <person name="Higgs S."/>
            <person name="Kodira C."/>
            <person name="Hannick L."/>
            <person name="Megy K."/>
            <person name="O'Leary S."/>
            <person name="Pearson M."/>
            <person name="Haas B.J."/>
            <person name="Mauceli E."/>
            <person name="Wortman J.R."/>
            <person name="Lee N.H."/>
            <person name="Guigo R."/>
            <person name="Stanke M."/>
            <person name="Alvarado L."/>
            <person name="Amedeo P."/>
            <person name="Antoine C.H."/>
            <person name="Arensburger P."/>
            <person name="Bidwell S.L."/>
            <person name="Crawford M."/>
            <person name="Camaro F."/>
            <person name="Devon K."/>
            <person name="Engels R."/>
            <person name="Hammond M."/>
            <person name="Howarth C."/>
            <person name="Koehrsen M."/>
            <person name="Lawson D."/>
            <person name="Montgomery P."/>
            <person name="Nene V."/>
            <person name="Nusbaum C."/>
            <person name="Puiu D."/>
            <person name="Romero-Severson J."/>
            <person name="Severson D.W."/>
            <person name="Shumway M."/>
            <person name="Sisk P."/>
            <person name="Stolte C."/>
            <person name="Zeng Q."/>
            <person name="Eisenstadt E."/>
            <person name="Fraser-Liggett C."/>
            <person name="Strausberg R."/>
            <person name="Galagan J."/>
            <person name="Birren B."/>
            <person name="Collins F.H."/>
        </authorList>
    </citation>
    <scope>NUCLEOTIDE SEQUENCE [LARGE SCALE GENOMIC DNA]</scope>
    <source>
        <strain evidence="2">JHB</strain>
    </source>
</reference>
<feature type="domain" description="Origin recognition complex subunit 5 C-terminal" evidence="1">
    <location>
        <begin position="232"/>
        <end position="342"/>
    </location>
</feature>
<proteinExistence type="predicted"/>
<gene>
    <name evidence="3" type="primary">6047341</name>
    <name evidence="2" type="ORF">CpipJ_CPIJ014246</name>
</gene>
<dbReference type="Pfam" id="PF14630">
    <property type="entry name" value="ORC5_C"/>
    <property type="match status" value="1"/>
</dbReference>
<dbReference type="PANTHER" id="PTHR12705">
    <property type="entry name" value="ORIGIN RECOGNITION COMPLEX SUBUNIT 5"/>
    <property type="match status" value="1"/>
</dbReference>
<name>B0X440_CULQU</name>
<dbReference type="GO" id="GO:0006270">
    <property type="term" value="P:DNA replication initiation"/>
    <property type="evidence" value="ECO:0007669"/>
    <property type="project" value="TreeGrafter"/>
</dbReference>
<dbReference type="EnsemblMetazoa" id="CPIJ014246-RA">
    <property type="protein sequence ID" value="CPIJ014246-PA"/>
    <property type="gene ID" value="CPIJ014246"/>
</dbReference>
<dbReference type="GO" id="GO:0005664">
    <property type="term" value="C:nuclear origin of replication recognition complex"/>
    <property type="evidence" value="ECO:0007669"/>
    <property type="project" value="TreeGrafter"/>
</dbReference>
<evidence type="ECO:0000313" key="3">
    <source>
        <dbReference type="EnsemblMetazoa" id="CPIJ014246-PA"/>
    </source>
</evidence>
<keyword evidence="4" id="KW-1185">Reference proteome</keyword>
<dbReference type="EMBL" id="DS232328">
    <property type="protein sequence ID" value="EDS40117.1"/>
    <property type="molecule type" value="Genomic_DNA"/>
</dbReference>
<evidence type="ECO:0000313" key="4">
    <source>
        <dbReference type="Proteomes" id="UP000002320"/>
    </source>
</evidence>
<sequence length="342" mass="38235">MEIGRHRAKKRRRNEDSPKAILNRLTGHIPCAANGYASLASVDSMKDFVAQLARLSPSRSYIVVVENAEGVRDMDLNVLPMLLRLPEVTGLNCVLLVSDLPFEKYFVRTGLAPVVKLFEAEYSKKDILVILMTDFEAVRGKLRIELESCIWLRSSASTSNANRRDGTIAADDLTRLWQNISKTMKLALGTIYMRIGNINQKLLRPITVDGQTSPESVEQMQTMKRLAQNLELPFYAKFLLIAAYLASHNAAKEAKRETTQKKRLQSVNAKVKVSEKMATQLGPKAFTIDRLLAIFYDILDEKVGLTCNLLAQISTLIHLKFLNFASGEGTIMDGSARLQCTV</sequence>
<reference evidence="3" key="2">
    <citation type="submission" date="2020-05" db="UniProtKB">
        <authorList>
            <consortium name="EnsemblMetazoa"/>
        </authorList>
    </citation>
    <scope>IDENTIFICATION</scope>
    <source>
        <strain evidence="3">JHB</strain>
    </source>
</reference>
<dbReference type="OrthoDB" id="365981at2759"/>
<evidence type="ECO:0000259" key="1">
    <source>
        <dbReference type="Pfam" id="PF14630"/>
    </source>
</evidence>
<dbReference type="eggNOG" id="KOG2543">
    <property type="taxonomic scope" value="Eukaryota"/>
</dbReference>
<dbReference type="STRING" id="7176.B0X440"/>
<dbReference type="InParanoid" id="B0X440"/>
<dbReference type="GO" id="GO:0003688">
    <property type="term" value="F:DNA replication origin binding"/>
    <property type="evidence" value="ECO:0007669"/>
    <property type="project" value="TreeGrafter"/>
</dbReference>
<dbReference type="PANTHER" id="PTHR12705:SF0">
    <property type="entry name" value="ORIGIN RECOGNITION COMPLEX SUBUNIT 5"/>
    <property type="match status" value="1"/>
</dbReference>
<dbReference type="HOGENOM" id="CLU_028223_0_1_1"/>
<accession>B0X440</accession>